<keyword evidence="1" id="KW-0378">Hydrolase</keyword>
<protein>
    <submittedName>
        <fullName evidence="1">Gamma-glutamyl-gamma-aminobutyrate hydrolase family protein</fullName>
    </submittedName>
</protein>
<dbReference type="PROSITE" id="PS51273">
    <property type="entry name" value="GATASE_TYPE_1"/>
    <property type="match status" value="1"/>
</dbReference>
<accession>A0ABY9TJD0</accession>
<proteinExistence type="predicted"/>
<dbReference type="GO" id="GO:0016787">
    <property type="term" value="F:hydrolase activity"/>
    <property type="evidence" value="ECO:0007669"/>
    <property type="project" value="UniProtKB-KW"/>
</dbReference>
<dbReference type="CDD" id="cd01745">
    <property type="entry name" value="GATase1_2"/>
    <property type="match status" value="1"/>
</dbReference>
<dbReference type="Gene3D" id="3.40.50.880">
    <property type="match status" value="1"/>
</dbReference>
<reference evidence="2" key="1">
    <citation type="submission" date="2023-09" db="EMBL/GenBank/DDBJ databases">
        <authorList>
            <person name="Li S."/>
            <person name="Li X."/>
            <person name="Zhang C."/>
            <person name="Zhao Z."/>
        </authorList>
    </citation>
    <scope>NUCLEOTIDE SEQUENCE [LARGE SCALE GENOMIC DNA]</scope>
    <source>
        <strain evidence="2">SQ345</strain>
    </source>
</reference>
<dbReference type="SUPFAM" id="SSF52317">
    <property type="entry name" value="Class I glutamine amidotransferase-like"/>
    <property type="match status" value="1"/>
</dbReference>
<gene>
    <name evidence="1" type="ORF">RI845_01660</name>
</gene>
<dbReference type="RefSeq" id="WP_348388026.1">
    <property type="nucleotide sequence ID" value="NZ_CP134146.1"/>
</dbReference>
<dbReference type="InterPro" id="IPR029062">
    <property type="entry name" value="Class_I_gatase-like"/>
</dbReference>
<dbReference type="PANTHER" id="PTHR43235">
    <property type="entry name" value="GLUTAMINE AMIDOTRANSFERASE PB2B2.05-RELATED"/>
    <property type="match status" value="1"/>
</dbReference>
<dbReference type="PANTHER" id="PTHR43235:SF1">
    <property type="entry name" value="GLUTAMINE AMIDOTRANSFERASE PB2B2.05-RELATED"/>
    <property type="match status" value="1"/>
</dbReference>
<evidence type="ECO:0000313" key="2">
    <source>
        <dbReference type="Proteomes" id="UP001248581"/>
    </source>
</evidence>
<organism evidence="1 2">
    <name type="scientific">Thalassotalea nanhaiensis</name>
    <dbReference type="NCBI Taxonomy" id="3065648"/>
    <lineage>
        <taxon>Bacteria</taxon>
        <taxon>Pseudomonadati</taxon>
        <taxon>Pseudomonadota</taxon>
        <taxon>Gammaproteobacteria</taxon>
        <taxon>Alteromonadales</taxon>
        <taxon>Colwelliaceae</taxon>
        <taxon>Thalassotalea</taxon>
    </lineage>
</organism>
<sequence>MTSKSIPIVGVICDRDIIGPHPFHIAGDKYLQAILGGSKCQPVLIPALANDLQIEQLIELVDGVLLTGGYSMVNPLHYQDEPAHPDTKLDVERDNSSLLLIKAAIEKGVPLLGICRGFQEMNVAFGGSLHQNLHHVGQFIEHREDKDLPLEQQYSESHTIKITEHGLLHTILNEKSIDVNSLHTQGVNELGDGLTVEAVAEDGLVEAFSVNSANSFAMAVQWHPEWQYKNNQHSIKIFTEFGKACANRQKVKQHNG</sequence>
<dbReference type="EMBL" id="CP134146">
    <property type="protein sequence ID" value="WNC68872.1"/>
    <property type="molecule type" value="Genomic_DNA"/>
</dbReference>
<dbReference type="InterPro" id="IPR011697">
    <property type="entry name" value="Peptidase_C26"/>
</dbReference>
<dbReference type="Pfam" id="PF07722">
    <property type="entry name" value="Peptidase_C26"/>
    <property type="match status" value="1"/>
</dbReference>
<dbReference type="Proteomes" id="UP001248581">
    <property type="component" value="Chromosome"/>
</dbReference>
<evidence type="ECO:0000313" key="1">
    <source>
        <dbReference type="EMBL" id="WNC68872.1"/>
    </source>
</evidence>
<dbReference type="InterPro" id="IPR044668">
    <property type="entry name" value="PuuD-like"/>
</dbReference>
<keyword evidence="2" id="KW-1185">Reference proteome</keyword>
<name>A0ABY9TJD0_9GAMM</name>